<evidence type="ECO:0000256" key="5">
    <source>
        <dbReference type="ARBA" id="ARBA00022777"/>
    </source>
</evidence>
<accession>A0A495W794</accession>
<feature type="domain" description="Protein kinase" evidence="9">
    <location>
        <begin position="28"/>
        <end position="286"/>
    </location>
</feature>
<dbReference type="EC" id="2.7.11.1" evidence="1"/>
<proteinExistence type="predicted"/>
<evidence type="ECO:0000256" key="1">
    <source>
        <dbReference type="ARBA" id="ARBA00012513"/>
    </source>
</evidence>
<dbReference type="PROSITE" id="PS00107">
    <property type="entry name" value="PROTEIN_KINASE_ATP"/>
    <property type="match status" value="1"/>
</dbReference>
<dbReference type="CDD" id="cd14014">
    <property type="entry name" value="STKc_PknB_like"/>
    <property type="match status" value="1"/>
</dbReference>
<dbReference type="Gene3D" id="3.30.200.20">
    <property type="entry name" value="Phosphorylase Kinase, domain 1"/>
    <property type="match status" value="1"/>
</dbReference>
<dbReference type="InterPro" id="IPR017441">
    <property type="entry name" value="Protein_kinase_ATP_BS"/>
</dbReference>
<dbReference type="SMART" id="SM00220">
    <property type="entry name" value="S_TKc"/>
    <property type="match status" value="1"/>
</dbReference>
<evidence type="ECO:0000256" key="2">
    <source>
        <dbReference type="ARBA" id="ARBA00022527"/>
    </source>
</evidence>
<dbReference type="PANTHER" id="PTHR43289:SF6">
    <property type="entry name" value="SERINE_THREONINE-PROTEIN KINASE NEKL-3"/>
    <property type="match status" value="1"/>
</dbReference>
<dbReference type="Gene3D" id="1.10.510.10">
    <property type="entry name" value="Transferase(Phosphotransferase) domain 1"/>
    <property type="match status" value="1"/>
</dbReference>
<keyword evidence="2 10" id="KW-0723">Serine/threonine-protein kinase</keyword>
<evidence type="ECO:0000256" key="6">
    <source>
        <dbReference type="ARBA" id="ARBA00022840"/>
    </source>
</evidence>
<dbReference type="InterPro" id="IPR008271">
    <property type="entry name" value="Ser/Thr_kinase_AS"/>
</dbReference>
<comment type="caution">
    <text evidence="10">The sequence shown here is derived from an EMBL/GenBank/DDBJ whole genome shotgun (WGS) entry which is preliminary data.</text>
</comment>
<dbReference type="PROSITE" id="PS50011">
    <property type="entry name" value="PROTEIN_KINASE_DOM"/>
    <property type="match status" value="1"/>
</dbReference>
<name>A0A495W794_9PSEU</name>
<feature type="transmembrane region" description="Helical" evidence="8">
    <location>
        <begin position="363"/>
        <end position="386"/>
    </location>
</feature>
<keyword evidence="4 7" id="KW-0547">Nucleotide-binding</keyword>
<dbReference type="Proteomes" id="UP000282084">
    <property type="component" value="Unassembled WGS sequence"/>
</dbReference>
<feature type="binding site" evidence="7">
    <location>
        <position position="57"/>
    </location>
    <ligand>
        <name>ATP</name>
        <dbReference type="ChEBI" id="CHEBI:30616"/>
    </ligand>
</feature>
<dbReference type="Pfam" id="PF00069">
    <property type="entry name" value="Pkinase"/>
    <property type="match status" value="1"/>
</dbReference>
<evidence type="ECO:0000313" key="10">
    <source>
        <dbReference type="EMBL" id="RKT57556.1"/>
    </source>
</evidence>
<evidence type="ECO:0000256" key="4">
    <source>
        <dbReference type="ARBA" id="ARBA00022741"/>
    </source>
</evidence>
<evidence type="ECO:0000256" key="3">
    <source>
        <dbReference type="ARBA" id="ARBA00022679"/>
    </source>
</evidence>
<dbReference type="GO" id="GO:0004674">
    <property type="term" value="F:protein serine/threonine kinase activity"/>
    <property type="evidence" value="ECO:0007669"/>
    <property type="project" value="UniProtKB-KW"/>
</dbReference>
<dbReference type="GO" id="GO:0005524">
    <property type="term" value="F:ATP binding"/>
    <property type="evidence" value="ECO:0007669"/>
    <property type="project" value="UniProtKB-UniRule"/>
</dbReference>
<keyword evidence="8" id="KW-1133">Transmembrane helix</keyword>
<reference evidence="10 11" key="1">
    <citation type="submission" date="2018-10" db="EMBL/GenBank/DDBJ databases">
        <title>Sequencing the genomes of 1000 actinobacteria strains.</title>
        <authorList>
            <person name="Klenk H.-P."/>
        </authorList>
    </citation>
    <scope>NUCLEOTIDE SEQUENCE [LARGE SCALE GENOMIC DNA]</scope>
    <source>
        <strain evidence="10 11">DSM 43800</strain>
    </source>
</reference>
<keyword evidence="6 7" id="KW-0067">ATP-binding</keyword>
<dbReference type="InterPro" id="IPR000719">
    <property type="entry name" value="Prot_kinase_dom"/>
</dbReference>
<dbReference type="AlphaFoldDB" id="A0A495W794"/>
<dbReference type="EMBL" id="RBXO01000001">
    <property type="protein sequence ID" value="RKT57556.1"/>
    <property type="molecule type" value="Genomic_DNA"/>
</dbReference>
<dbReference type="PROSITE" id="PS00108">
    <property type="entry name" value="PROTEIN_KINASE_ST"/>
    <property type="match status" value="1"/>
</dbReference>
<keyword evidence="5 10" id="KW-0418">Kinase</keyword>
<evidence type="ECO:0000256" key="8">
    <source>
        <dbReference type="SAM" id="Phobius"/>
    </source>
</evidence>
<dbReference type="SUPFAM" id="SSF56112">
    <property type="entry name" value="Protein kinase-like (PK-like)"/>
    <property type="match status" value="1"/>
</dbReference>
<keyword evidence="8" id="KW-0812">Transmembrane</keyword>
<sequence>MQSVFHVAGARWWRMLQVDTERLVAGRYRLRHVLGRGSMGTVWAAHDEVLRRDVAVKEVLVPPGMPDSEADLLRERTLREARSVAQLTHPNVVTLYDVAQIDGDPYVVLELVPSESLADLVRRRGPLDAAQGAVVADAVAAALEAAHRAGITHRDVKPGNVLVAHDGRVKLTDFGIARNVAEATLTGRGIALGTPAFIAPEVAAGGTVSAAADLWSLGATLFAALTGREPYDGANVMRIIHEVVNGEPPPADECGDLAPVVAGLLVKDPEARTPLAEVRRRVRPLLPEPGVDVFPADADTRPTPVAEAVTTPAAEAGAESAAGPRPFGRPLVKAPIPPDTPLADDPGPLPFEVAPKRAAPRPAVPALVVVAALALFVVGGGAGFAVTRTLAGASLLPPAAVGGPSLPAITDDAQVRPTTVSAATANDAPGARFTISVGADWTSFVEQRANNGLAPSTVVHFVAPTGAHEVTVQRFADFYPGRSTGQYLSLVRDRWPEGRYFGEAIDVTDPLDPNAPEPPVQFSYRTVEKAIAPGDGSDGAGPDLRRSRYSRVLPRGADLWVVEVVFPTEQEEVGRSKLFDTIANTLCPIGPTPSGGSAAC</sequence>
<evidence type="ECO:0000259" key="9">
    <source>
        <dbReference type="PROSITE" id="PS50011"/>
    </source>
</evidence>
<organism evidence="10 11">
    <name type="scientific">Saccharothrix australiensis</name>
    <dbReference type="NCBI Taxonomy" id="2072"/>
    <lineage>
        <taxon>Bacteria</taxon>
        <taxon>Bacillati</taxon>
        <taxon>Actinomycetota</taxon>
        <taxon>Actinomycetes</taxon>
        <taxon>Pseudonocardiales</taxon>
        <taxon>Pseudonocardiaceae</taxon>
        <taxon>Saccharothrix</taxon>
    </lineage>
</organism>
<dbReference type="PANTHER" id="PTHR43289">
    <property type="entry name" value="MITOGEN-ACTIVATED PROTEIN KINASE KINASE KINASE 20-RELATED"/>
    <property type="match status" value="1"/>
</dbReference>
<keyword evidence="3" id="KW-0808">Transferase</keyword>
<keyword evidence="8" id="KW-0472">Membrane</keyword>
<evidence type="ECO:0000313" key="11">
    <source>
        <dbReference type="Proteomes" id="UP000282084"/>
    </source>
</evidence>
<keyword evidence="11" id="KW-1185">Reference proteome</keyword>
<dbReference type="InterPro" id="IPR011009">
    <property type="entry name" value="Kinase-like_dom_sf"/>
</dbReference>
<protein>
    <recommendedName>
        <fullName evidence="1">non-specific serine/threonine protein kinase</fullName>
        <ecNumber evidence="1">2.7.11.1</ecNumber>
    </recommendedName>
</protein>
<evidence type="ECO:0000256" key="7">
    <source>
        <dbReference type="PROSITE-ProRule" id="PRU10141"/>
    </source>
</evidence>
<gene>
    <name evidence="10" type="ORF">C8E97_6278</name>
</gene>